<sequence length="838" mass="94074">MMDAASGGAIVNKTPTEARNLIGTMAENSKQFGVRIDVGRGASEVHVKSLETKITDLTNLVKQLAMGNVSQVKACGFCSSVAHPTDACPTLHEEEEQVNAIGGGNFQHSNNRAHDPFSSTYNPGWRQHPNLSYAPRQGQGQGQQFQQKAPFQQAQQFQTPPGFQQPSQQQFQPKAPFQPGAQQQHQVPPQAPSSSGMSLEDIVKSLATNMAKLQQESQNTQASIQDLQATVGQLVNKGKLPSQTETNPKTNVNAITLRSGKELKDTVDKKKMKVHDDEEELEVKASSSGEKDVKEEETKKKTPEVIVQAPPFPSRFEKTKREREEKEILDTFRKVQVNIPLLDAIKQVPRYAKFLKELCTNKRKLKGNEKISMSQNVSAVLQKRLPPKCNDPGMFTIPCKVGNVSVNQAMLDLGASINVMPYAIYSSLDVGPLKPTGVVIQLADRSTVYPKGVLEDVLVQVNELVFPADFYVIDMEENNTSKAGMILLGRPFLKTSKTKIDVHDGNLTMEFDGEIIKFNIYDAMRYPSDVSSLCFVDIIESLSDTMYDLSNDDVLEVILDRDLTNGSLKKLAQEYKLDDDFEELVSWMEKGRAPKPRYEVSKIELPLSHTRLLPSVEQAPELELKTLPDHLKYVYLGDKETLPVIISSTLSPKEEGELIGVLKEHKRAIGWTIADIKGLSPSLCQHKILLEDEYKPFREAQRRLNPPMMEVVKKEILKLLDADMIYPISDSKWVSPVQVVPKKSGITVVENAEGELVPTRVQNGWRVCIDYRKLNASTRKDHFPLPFIDQMLERLAGRTHYCFLDGYSGFHQIPVAREDYIYLPLWYIRLPKDAFWSL</sequence>
<organism evidence="1 2">
    <name type="scientific">Arctium lappa</name>
    <name type="common">Greater burdock</name>
    <name type="synonym">Lappa major</name>
    <dbReference type="NCBI Taxonomy" id="4217"/>
    <lineage>
        <taxon>Eukaryota</taxon>
        <taxon>Viridiplantae</taxon>
        <taxon>Streptophyta</taxon>
        <taxon>Embryophyta</taxon>
        <taxon>Tracheophyta</taxon>
        <taxon>Spermatophyta</taxon>
        <taxon>Magnoliopsida</taxon>
        <taxon>eudicotyledons</taxon>
        <taxon>Gunneridae</taxon>
        <taxon>Pentapetalae</taxon>
        <taxon>asterids</taxon>
        <taxon>campanulids</taxon>
        <taxon>Asterales</taxon>
        <taxon>Asteraceae</taxon>
        <taxon>Carduoideae</taxon>
        <taxon>Cardueae</taxon>
        <taxon>Arctiinae</taxon>
        <taxon>Arctium</taxon>
    </lineage>
</organism>
<evidence type="ECO:0000313" key="1">
    <source>
        <dbReference type="EMBL" id="KAI3719293.1"/>
    </source>
</evidence>
<comment type="caution">
    <text evidence="1">The sequence shown here is derived from an EMBL/GenBank/DDBJ whole genome shotgun (WGS) entry which is preliminary data.</text>
</comment>
<protein>
    <submittedName>
        <fullName evidence="1">Uncharacterized protein</fullName>
    </submittedName>
</protein>
<evidence type="ECO:0000313" key="2">
    <source>
        <dbReference type="Proteomes" id="UP001055879"/>
    </source>
</evidence>
<reference evidence="2" key="1">
    <citation type="journal article" date="2022" name="Mol. Ecol. Resour.">
        <title>The genomes of chicory, endive, great burdock and yacon provide insights into Asteraceae palaeo-polyploidization history and plant inulin production.</title>
        <authorList>
            <person name="Fan W."/>
            <person name="Wang S."/>
            <person name="Wang H."/>
            <person name="Wang A."/>
            <person name="Jiang F."/>
            <person name="Liu H."/>
            <person name="Zhao H."/>
            <person name="Xu D."/>
            <person name="Zhang Y."/>
        </authorList>
    </citation>
    <scope>NUCLEOTIDE SEQUENCE [LARGE SCALE GENOMIC DNA]</scope>
    <source>
        <strain evidence="2">cv. Niubang</strain>
    </source>
</reference>
<accession>A0ACB9BB32</accession>
<name>A0ACB9BB32_ARCLA</name>
<gene>
    <name evidence="1" type="ORF">L6452_20188</name>
</gene>
<proteinExistence type="predicted"/>
<reference evidence="1 2" key="2">
    <citation type="journal article" date="2022" name="Mol. Ecol. Resour.">
        <title>The genomes of chicory, endive, great burdock and yacon provide insights into Asteraceae paleo-polyploidization history and plant inulin production.</title>
        <authorList>
            <person name="Fan W."/>
            <person name="Wang S."/>
            <person name="Wang H."/>
            <person name="Wang A."/>
            <person name="Jiang F."/>
            <person name="Liu H."/>
            <person name="Zhao H."/>
            <person name="Xu D."/>
            <person name="Zhang Y."/>
        </authorList>
    </citation>
    <scope>NUCLEOTIDE SEQUENCE [LARGE SCALE GENOMIC DNA]</scope>
    <source>
        <strain evidence="2">cv. Niubang</strain>
    </source>
</reference>
<dbReference type="Proteomes" id="UP001055879">
    <property type="component" value="Linkage Group LG06"/>
</dbReference>
<keyword evidence="2" id="KW-1185">Reference proteome</keyword>
<dbReference type="EMBL" id="CM042052">
    <property type="protein sequence ID" value="KAI3719293.1"/>
    <property type="molecule type" value="Genomic_DNA"/>
</dbReference>